<dbReference type="EnsemblMetazoa" id="MESCA007010-RA">
    <property type="protein sequence ID" value="MESCA007010-PA"/>
    <property type="gene ID" value="MESCA007010"/>
</dbReference>
<feature type="region of interest" description="Disordered" evidence="1">
    <location>
        <begin position="30"/>
        <end position="61"/>
    </location>
</feature>
<proteinExistence type="predicted"/>
<dbReference type="PROSITE" id="PS50011">
    <property type="entry name" value="PROTEIN_KINASE_DOM"/>
    <property type="match status" value="1"/>
</dbReference>
<evidence type="ECO:0000259" key="2">
    <source>
        <dbReference type="PROSITE" id="PS50011"/>
    </source>
</evidence>
<dbReference type="InterPro" id="IPR000719">
    <property type="entry name" value="Prot_kinase_dom"/>
</dbReference>
<organism evidence="3 4">
    <name type="scientific">Megaselia scalaris</name>
    <name type="common">Humpbacked fly</name>
    <name type="synonym">Phora scalaris</name>
    <dbReference type="NCBI Taxonomy" id="36166"/>
    <lineage>
        <taxon>Eukaryota</taxon>
        <taxon>Metazoa</taxon>
        <taxon>Ecdysozoa</taxon>
        <taxon>Arthropoda</taxon>
        <taxon>Hexapoda</taxon>
        <taxon>Insecta</taxon>
        <taxon>Pterygota</taxon>
        <taxon>Neoptera</taxon>
        <taxon>Endopterygota</taxon>
        <taxon>Diptera</taxon>
        <taxon>Brachycera</taxon>
        <taxon>Muscomorpha</taxon>
        <taxon>Platypezoidea</taxon>
        <taxon>Phoridae</taxon>
        <taxon>Megaseliini</taxon>
        <taxon>Megaselia</taxon>
    </lineage>
</organism>
<evidence type="ECO:0000313" key="4">
    <source>
        <dbReference type="Proteomes" id="UP000015102"/>
    </source>
</evidence>
<dbReference type="OMA" id="KEFHADQ"/>
<dbReference type="SUPFAM" id="SSF56112">
    <property type="entry name" value="Protein kinase-like (PK-like)"/>
    <property type="match status" value="1"/>
</dbReference>
<evidence type="ECO:0000313" key="3">
    <source>
        <dbReference type="EnsemblMetazoa" id="MESCA007010-PA"/>
    </source>
</evidence>
<dbReference type="HOGENOM" id="CLU_591323_0_0_1"/>
<reference evidence="3" key="2">
    <citation type="submission" date="2015-06" db="UniProtKB">
        <authorList>
            <consortium name="EnsemblMetazoa"/>
        </authorList>
    </citation>
    <scope>IDENTIFICATION</scope>
</reference>
<dbReference type="SMART" id="SM00220">
    <property type="entry name" value="S_TKc"/>
    <property type="match status" value="1"/>
</dbReference>
<dbReference type="PANTHER" id="PTHR47907">
    <property type="entry name" value="PROTEIN KINASE DOMAIN-CONTAINING PROTEIN"/>
    <property type="match status" value="1"/>
</dbReference>
<dbReference type="Gene3D" id="1.10.510.10">
    <property type="entry name" value="Transferase(Phosphotransferase) domain 1"/>
    <property type="match status" value="1"/>
</dbReference>
<sequence>MPVPPFESEYRSNSSSKLKVQNVTIVESGTSVVPRQRPKGIALGLPPSPSPRNTSSPQPQMFGSELFQATLNTEQKLSNSFIDDSQGGKNIKCGHRRNVSDTIALNSLSDLDLEIRNISEEISNKPWNPFEEPAGTFDSQIDDGFEEIGHRDDSKFGNNNTIKSDGIEDPFGVAASLVPQSLLLNQKTDTVKNNSGFAIVFLARSLTNNLRYALKRMYVNNDHDLEVVKREIQILSSMKHKNIIGYIDSCINLKENGVYEVLLLMPYCKQNLLSYMNSRLQTGIPENEILKIFCDVCEAVSRLHMCNTPIIHRDLKIENILITEEGNFVLCDFGSATSRVLNPEKHGVVFVEEEIQKYTTLSYRAPEMVDLYNATNITVKSDIWALGCLLYKICFFSLPFGESTLAIQNGGFYIPDNSKYSAGLHKLIKYMLEKDIEKRPNIFQVCEIAFKLSSKNNPVQSKE</sequence>
<keyword evidence="4" id="KW-1185">Reference proteome</keyword>
<dbReference type="GO" id="GO:0005524">
    <property type="term" value="F:ATP binding"/>
    <property type="evidence" value="ECO:0007669"/>
    <property type="project" value="InterPro"/>
</dbReference>
<dbReference type="InterPro" id="IPR008271">
    <property type="entry name" value="Ser/Thr_kinase_AS"/>
</dbReference>
<reference evidence="4" key="1">
    <citation type="submission" date="2013-02" db="EMBL/GenBank/DDBJ databases">
        <authorList>
            <person name="Hughes D."/>
        </authorList>
    </citation>
    <scope>NUCLEOTIDE SEQUENCE</scope>
    <source>
        <strain>Durham</strain>
        <strain evidence="4">NC isolate 2 -- Noor lab</strain>
    </source>
</reference>
<dbReference type="InterPro" id="IPR011009">
    <property type="entry name" value="Kinase-like_dom_sf"/>
</dbReference>
<accession>T1GTH8</accession>
<dbReference type="EMBL" id="CAQQ02072522">
    <property type="status" value="NOT_ANNOTATED_CDS"/>
    <property type="molecule type" value="Genomic_DNA"/>
</dbReference>
<dbReference type="InterPro" id="IPR051744">
    <property type="entry name" value="AP2_assoc_SerThr_kinase"/>
</dbReference>
<dbReference type="AlphaFoldDB" id="T1GTH8"/>
<evidence type="ECO:0000256" key="1">
    <source>
        <dbReference type="SAM" id="MobiDB-lite"/>
    </source>
</evidence>
<protein>
    <recommendedName>
        <fullName evidence="2">Protein kinase domain-containing protein</fullName>
    </recommendedName>
</protein>
<name>T1GTH8_MEGSC</name>
<dbReference type="STRING" id="36166.T1GTH8"/>
<dbReference type="Proteomes" id="UP000015102">
    <property type="component" value="Unassembled WGS sequence"/>
</dbReference>
<dbReference type="GO" id="GO:0004672">
    <property type="term" value="F:protein kinase activity"/>
    <property type="evidence" value="ECO:0007669"/>
    <property type="project" value="InterPro"/>
</dbReference>
<dbReference type="Pfam" id="PF00069">
    <property type="entry name" value="Pkinase"/>
    <property type="match status" value="1"/>
</dbReference>
<dbReference type="PROSITE" id="PS00108">
    <property type="entry name" value="PROTEIN_KINASE_ST"/>
    <property type="match status" value="1"/>
</dbReference>
<dbReference type="PANTHER" id="PTHR47907:SF5">
    <property type="entry name" value="AP2 ASSOCIATED KINASE 1"/>
    <property type="match status" value="1"/>
</dbReference>
<feature type="domain" description="Protein kinase" evidence="2">
    <location>
        <begin position="186"/>
        <end position="451"/>
    </location>
</feature>